<organism evidence="1 2">
    <name type="scientific">Nocardia otitidiscaviarum</name>
    <dbReference type="NCBI Taxonomy" id="1823"/>
    <lineage>
        <taxon>Bacteria</taxon>
        <taxon>Bacillati</taxon>
        <taxon>Actinomycetota</taxon>
        <taxon>Actinomycetes</taxon>
        <taxon>Mycobacteriales</taxon>
        <taxon>Nocardiaceae</taxon>
        <taxon>Nocardia</taxon>
    </lineage>
</organism>
<dbReference type="KEGG" id="nod:FOH10_10050"/>
<dbReference type="EMBL" id="CP041695">
    <property type="protein sequence ID" value="QDP79024.1"/>
    <property type="molecule type" value="Genomic_DNA"/>
</dbReference>
<sequence length="69" mass="7439">MSRTVALLGTGVGGLTAAATLRDPLPATDRIVLVDRSFTDVLGLSLPWVLRGWRTRSRSPCSPPKPKPR</sequence>
<proteinExistence type="predicted"/>
<dbReference type="InterPro" id="IPR036188">
    <property type="entry name" value="FAD/NAD-bd_sf"/>
</dbReference>
<evidence type="ECO:0000313" key="2">
    <source>
        <dbReference type="Proteomes" id="UP000317039"/>
    </source>
</evidence>
<dbReference type="RefSeq" id="WP_143980497.1">
    <property type="nucleotide sequence ID" value="NZ_CP041695.1"/>
</dbReference>
<dbReference type="GeneID" id="80332736"/>
<evidence type="ECO:0000313" key="1">
    <source>
        <dbReference type="EMBL" id="QDP79024.1"/>
    </source>
</evidence>
<dbReference type="AlphaFoldDB" id="A0A516NJD5"/>
<reference evidence="1 2" key="1">
    <citation type="submission" date="2019-07" db="EMBL/GenBank/DDBJ databases">
        <title>Complete Genome Sequence and Methylome Analysis of Nocardia otitidis-caviarum NEB252.</title>
        <authorList>
            <person name="Fomenkov A."/>
            <person name="Anton B.P."/>
            <person name="Vincze T."/>
            <person name="Roberts R.J."/>
        </authorList>
    </citation>
    <scope>NUCLEOTIDE SEQUENCE [LARGE SCALE GENOMIC DNA]</scope>
    <source>
        <strain evidence="1 2">NEB252</strain>
    </source>
</reference>
<gene>
    <name evidence="1" type="ORF">FOH10_10050</name>
</gene>
<dbReference type="Proteomes" id="UP000317039">
    <property type="component" value="Chromosome"/>
</dbReference>
<protein>
    <submittedName>
        <fullName evidence="1">Uncharacterized protein</fullName>
    </submittedName>
</protein>
<dbReference type="Gene3D" id="3.50.50.60">
    <property type="entry name" value="FAD/NAD(P)-binding domain"/>
    <property type="match status" value="1"/>
</dbReference>
<accession>A0A516NJD5</accession>
<name>A0A516NJD5_9NOCA</name>